<evidence type="ECO:0000256" key="3">
    <source>
        <dbReference type="ARBA" id="ARBA00022676"/>
    </source>
</evidence>
<gene>
    <name evidence="10" type="ORF">UFOPK1440_01246</name>
</gene>
<dbReference type="PANTHER" id="PTHR33908">
    <property type="entry name" value="MANNOSYLTRANSFERASE YKCB-RELATED"/>
    <property type="match status" value="1"/>
</dbReference>
<feature type="transmembrane region" description="Helical" evidence="8">
    <location>
        <begin position="369"/>
        <end position="392"/>
    </location>
</feature>
<keyword evidence="5 8" id="KW-0812">Transmembrane</keyword>
<accession>A0A6J6CMN6</accession>
<dbReference type="InterPro" id="IPR050297">
    <property type="entry name" value="LipidA_mod_glycosyltrf_83"/>
</dbReference>
<feature type="domain" description="Glycosyltransferase RgtA/B/C/D-like" evidence="9">
    <location>
        <begin position="65"/>
        <end position="222"/>
    </location>
</feature>
<feature type="transmembrane region" description="Helical" evidence="8">
    <location>
        <begin position="12"/>
        <end position="33"/>
    </location>
</feature>
<comment type="subcellular location">
    <subcellularLocation>
        <location evidence="1">Cell membrane</location>
        <topology evidence="1">Multi-pass membrane protein</topology>
    </subcellularLocation>
</comment>
<keyword evidence="4" id="KW-0808">Transferase</keyword>
<reference evidence="10" key="1">
    <citation type="submission" date="2020-05" db="EMBL/GenBank/DDBJ databases">
        <authorList>
            <person name="Chiriac C."/>
            <person name="Salcher M."/>
            <person name="Ghai R."/>
            <person name="Kavagutti S V."/>
        </authorList>
    </citation>
    <scope>NUCLEOTIDE SEQUENCE</scope>
</reference>
<feature type="transmembrane region" description="Helical" evidence="8">
    <location>
        <begin position="117"/>
        <end position="133"/>
    </location>
</feature>
<organism evidence="10">
    <name type="scientific">freshwater metagenome</name>
    <dbReference type="NCBI Taxonomy" id="449393"/>
    <lineage>
        <taxon>unclassified sequences</taxon>
        <taxon>metagenomes</taxon>
        <taxon>ecological metagenomes</taxon>
    </lineage>
</organism>
<keyword evidence="3" id="KW-0328">Glycosyltransferase</keyword>
<feature type="transmembrane region" description="Helical" evidence="8">
    <location>
        <begin position="338"/>
        <end position="357"/>
    </location>
</feature>
<proteinExistence type="predicted"/>
<evidence type="ECO:0000256" key="6">
    <source>
        <dbReference type="ARBA" id="ARBA00022989"/>
    </source>
</evidence>
<keyword evidence="6 8" id="KW-1133">Transmembrane helix</keyword>
<feature type="transmembrane region" description="Helical" evidence="8">
    <location>
        <begin position="93"/>
        <end position="111"/>
    </location>
</feature>
<keyword evidence="7 8" id="KW-0472">Membrane</keyword>
<dbReference type="EMBL" id="CAEZSP010000119">
    <property type="protein sequence ID" value="CAB4552526.1"/>
    <property type="molecule type" value="Genomic_DNA"/>
</dbReference>
<dbReference type="PANTHER" id="PTHR33908:SF3">
    <property type="entry name" value="UNDECAPRENYL PHOSPHATE-ALPHA-4-AMINO-4-DEOXY-L-ARABINOSE ARABINOSYL TRANSFERASE"/>
    <property type="match status" value="1"/>
</dbReference>
<dbReference type="GO" id="GO:0008610">
    <property type="term" value="P:lipid biosynthetic process"/>
    <property type="evidence" value="ECO:0007669"/>
    <property type="project" value="UniProtKB-ARBA"/>
</dbReference>
<evidence type="ECO:0000313" key="10">
    <source>
        <dbReference type="EMBL" id="CAB4552526.1"/>
    </source>
</evidence>
<feature type="transmembrane region" description="Helical" evidence="8">
    <location>
        <begin position="398"/>
        <end position="418"/>
    </location>
</feature>
<evidence type="ECO:0000256" key="1">
    <source>
        <dbReference type="ARBA" id="ARBA00004651"/>
    </source>
</evidence>
<name>A0A6J6CMN6_9ZZZZ</name>
<evidence type="ECO:0000256" key="2">
    <source>
        <dbReference type="ARBA" id="ARBA00022475"/>
    </source>
</evidence>
<dbReference type="GO" id="GO:0005886">
    <property type="term" value="C:plasma membrane"/>
    <property type="evidence" value="ECO:0007669"/>
    <property type="project" value="UniProtKB-SubCell"/>
</dbReference>
<keyword evidence="2" id="KW-1003">Cell membrane</keyword>
<evidence type="ECO:0000259" key="9">
    <source>
        <dbReference type="Pfam" id="PF13231"/>
    </source>
</evidence>
<dbReference type="GO" id="GO:0010041">
    <property type="term" value="P:response to iron(III) ion"/>
    <property type="evidence" value="ECO:0007669"/>
    <property type="project" value="TreeGrafter"/>
</dbReference>
<evidence type="ECO:0000256" key="4">
    <source>
        <dbReference type="ARBA" id="ARBA00022679"/>
    </source>
</evidence>
<evidence type="ECO:0000256" key="8">
    <source>
        <dbReference type="SAM" id="Phobius"/>
    </source>
</evidence>
<feature type="transmembrane region" description="Helical" evidence="8">
    <location>
        <begin position="425"/>
        <end position="445"/>
    </location>
</feature>
<dbReference type="InterPro" id="IPR038731">
    <property type="entry name" value="RgtA/B/C-like"/>
</dbReference>
<sequence length="557" mass="64695">MINNKESANQIYLNYIIVSIVIYILGSLFIPLIEIDSVQYGNICREMLQNKSFLQIYDQGKDYLDKPPFLFWASSLSMYLFGMNDFAFRLPSILMAVVAIYSTYKFTLLYYQKEIATLSALVLATSQAMFLITHDVRADTMLMCWVILAIWKFASWLQNKNWVSLIIAFSSVGFGMMTKGPIALMVPIFSFVPHLIIHKQYKLLFRWEYLVGLAIIIILLLPMDIGLYQQYDLHPEKVMYGKTGTSGLRFFYWTQSFGRITGESIWHENDSIFFLFENLLWGFLPWTLFFIIGLIFELSQLIKNKFKITSSHEWITVPGFLITYLALGSSRYQLPHYIYVVLPFISIITAKCINNTVISKGNNQIFSKIISIINSIVFAIILVLLVYLLFVPFNSNKVLITCLLILAAVIFTLILLYNDNRIPKILHFALFSILTTNLFLNLFFYPKLLEYQLGNKVSKYIIDKKINKNDFYLYKITDSRSLDFYSNYSFKNIEDFKILKKGDFILIENKNAPDSTLTKFNKIESIPSFHVSMLTGEFINPATRDSALDYFYILQKK</sequence>
<protein>
    <submittedName>
        <fullName evidence="10">Unannotated protein</fullName>
    </submittedName>
</protein>
<evidence type="ECO:0000256" key="5">
    <source>
        <dbReference type="ARBA" id="ARBA00022692"/>
    </source>
</evidence>
<feature type="transmembrane region" description="Helical" evidence="8">
    <location>
        <begin position="209"/>
        <end position="231"/>
    </location>
</feature>
<dbReference type="AlphaFoldDB" id="A0A6J6CMN6"/>
<feature type="transmembrane region" description="Helical" evidence="8">
    <location>
        <begin position="283"/>
        <end position="302"/>
    </location>
</feature>
<dbReference type="GO" id="GO:0016763">
    <property type="term" value="F:pentosyltransferase activity"/>
    <property type="evidence" value="ECO:0007669"/>
    <property type="project" value="TreeGrafter"/>
</dbReference>
<feature type="transmembrane region" description="Helical" evidence="8">
    <location>
        <begin position="164"/>
        <end position="197"/>
    </location>
</feature>
<evidence type="ECO:0000256" key="7">
    <source>
        <dbReference type="ARBA" id="ARBA00023136"/>
    </source>
</evidence>
<dbReference type="Pfam" id="PF13231">
    <property type="entry name" value="PMT_2"/>
    <property type="match status" value="1"/>
</dbReference>